<comment type="caution">
    <text evidence="2">The sequence shown here is derived from an EMBL/GenBank/DDBJ whole genome shotgun (WGS) entry which is preliminary data.</text>
</comment>
<dbReference type="AlphaFoldDB" id="A0A1Y2MJ80"/>
<dbReference type="STRING" id="2074.BG845_06783"/>
<dbReference type="EMBL" id="MIGB01000083">
    <property type="protein sequence ID" value="OSY34508.1"/>
    <property type="molecule type" value="Genomic_DNA"/>
</dbReference>
<sequence>MVVTVRADRLVGVWALVCRHRIHRGGGRDLGQSPGQGGQQPRMHPELHPRIQRPAPTAEPHCLFGRAGDLVPEPDVADPDLLDRAPVGVLGGQGQRGQMRRAGALDGAGQRSEVLLGLVEDSALGRGEGVGGGPPRAAGRTAR</sequence>
<proteinExistence type="predicted"/>
<evidence type="ECO:0000313" key="2">
    <source>
        <dbReference type="EMBL" id="OSY34508.1"/>
    </source>
</evidence>
<gene>
    <name evidence="2" type="ORF">BG845_06783</name>
</gene>
<feature type="region of interest" description="Disordered" evidence="1">
    <location>
        <begin position="25"/>
        <end position="108"/>
    </location>
</feature>
<organism evidence="2 3">
    <name type="scientific">Pseudonocardia autotrophica</name>
    <name type="common">Amycolata autotrophica</name>
    <name type="synonym">Nocardia autotrophica</name>
    <dbReference type="NCBI Taxonomy" id="2074"/>
    <lineage>
        <taxon>Bacteria</taxon>
        <taxon>Bacillati</taxon>
        <taxon>Actinomycetota</taxon>
        <taxon>Actinomycetes</taxon>
        <taxon>Pseudonocardiales</taxon>
        <taxon>Pseudonocardiaceae</taxon>
        <taxon>Pseudonocardia</taxon>
    </lineage>
</organism>
<protein>
    <submittedName>
        <fullName evidence="2">Uncharacterized protein</fullName>
    </submittedName>
</protein>
<feature type="region of interest" description="Disordered" evidence="1">
    <location>
        <begin position="124"/>
        <end position="143"/>
    </location>
</feature>
<dbReference type="Proteomes" id="UP000194360">
    <property type="component" value="Unassembled WGS sequence"/>
</dbReference>
<evidence type="ECO:0000256" key="1">
    <source>
        <dbReference type="SAM" id="MobiDB-lite"/>
    </source>
</evidence>
<evidence type="ECO:0000313" key="3">
    <source>
        <dbReference type="Proteomes" id="UP000194360"/>
    </source>
</evidence>
<name>A0A1Y2MJ80_PSEAH</name>
<feature type="compositionally biased region" description="Low complexity" evidence="1">
    <location>
        <begin position="96"/>
        <end position="105"/>
    </location>
</feature>
<reference evidence="2 3" key="1">
    <citation type="submission" date="2016-09" db="EMBL/GenBank/DDBJ databases">
        <title>Pseudonocardia autotrophica DSM535, a candidate organism with high potential of specific P450 cytochromes.</title>
        <authorList>
            <person name="Grumaz C."/>
            <person name="Vainshtein Y."/>
            <person name="Kirstahler P."/>
            <person name="Sohn K."/>
        </authorList>
    </citation>
    <scope>NUCLEOTIDE SEQUENCE [LARGE SCALE GENOMIC DNA]</scope>
    <source>
        <strain evidence="2 3">DSM 535</strain>
    </source>
</reference>
<accession>A0A1Y2MJ80</accession>
<keyword evidence="3" id="KW-1185">Reference proteome</keyword>